<name>A0ABS9Q277_9MICO</name>
<protein>
    <submittedName>
        <fullName evidence="2">DUF2785 domain-containing protein</fullName>
    </submittedName>
</protein>
<accession>A0ABS9Q277</accession>
<organism evidence="2 3">
    <name type="scientific">Arsenicicoccus bolidensis</name>
    <dbReference type="NCBI Taxonomy" id="229480"/>
    <lineage>
        <taxon>Bacteria</taxon>
        <taxon>Bacillati</taxon>
        <taxon>Actinomycetota</taxon>
        <taxon>Actinomycetes</taxon>
        <taxon>Micrococcales</taxon>
        <taxon>Intrasporangiaceae</taxon>
        <taxon>Arsenicicoccus</taxon>
    </lineage>
</organism>
<feature type="region of interest" description="Disordered" evidence="1">
    <location>
        <begin position="1"/>
        <end position="21"/>
    </location>
</feature>
<dbReference type="Pfam" id="PF10978">
    <property type="entry name" value="DUF2785"/>
    <property type="match status" value="1"/>
</dbReference>
<dbReference type="RefSeq" id="WP_239263914.1">
    <property type="nucleotide sequence ID" value="NZ_JAKRCV010000022.1"/>
</dbReference>
<gene>
    <name evidence="2" type="ORF">MHL29_08790</name>
</gene>
<dbReference type="EMBL" id="JAKRCV010000022">
    <property type="protein sequence ID" value="MCG7321981.1"/>
    <property type="molecule type" value="Genomic_DNA"/>
</dbReference>
<reference evidence="2 3" key="1">
    <citation type="submission" date="2022-02" db="EMBL/GenBank/DDBJ databases">
        <title>Uncovering new skin microbiome diversity through culturing and metagenomics.</title>
        <authorList>
            <person name="Conlan S."/>
            <person name="Deming C."/>
            <person name="Nisc Comparative Sequencing Program N."/>
            <person name="Segre J.A."/>
        </authorList>
    </citation>
    <scope>NUCLEOTIDE SEQUENCE [LARGE SCALE GENOMIC DNA]</scope>
    <source>
        <strain evidence="2 3">ACRQZ</strain>
    </source>
</reference>
<evidence type="ECO:0000313" key="2">
    <source>
        <dbReference type="EMBL" id="MCG7321981.1"/>
    </source>
</evidence>
<proteinExistence type="predicted"/>
<keyword evidence="3" id="KW-1185">Reference proteome</keyword>
<dbReference type="Proteomes" id="UP001521931">
    <property type="component" value="Unassembled WGS sequence"/>
</dbReference>
<evidence type="ECO:0000256" key="1">
    <source>
        <dbReference type="SAM" id="MobiDB-lite"/>
    </source>
</evidence>
<dbReference type="InterPro" id="IPR021247">
    <property type="entry name" value="DUF2785"/>
</dbReference>
<sequence length="253" mass="27602">MPGTDPASSSSALRPAPPTALTGLTARDATAREQAVADLMREAGAMGRKERQALGNQLVELLQAPDAHTRSFAAVPLAYLAHAHAWRRAWTEPFLTWWAEEPDQRGYDAQLGWVHAVAHGADVVGVLGETGTVPAAQLLAAVSRRLLHPAATVWRDQEEDRLALAIAQVLLQDDLTEKVATRWIKELTPRVGDPTVPIPAHTINTCRTLRSLYVLVDGRVPAERPRSVKHAGRVQQHIRSLLEAVEPWLAPQG</sequence>
<comment type="caution">
    <text evidence="2">The sequence shown here is derived from an EMBL/GenBank/DDBJ whole genome shotgun (WGS) entry which is preliminary data.</text>
</comment>
<evidence type="ECO:0000313" key="3">
    <source>
        <dbReference type="Proteomes" id="UP001521931"/>
    </source>
</evidence>